<protein>
    <submittedName>
        <fullName evidence="2">TAXI family TRAP transporter solute-binding subunit</fullName>
    </submittedName>
</protein>
<dbReference type="Proteomes" id="UP001241056">
    <property type="component" value="Unassembled WGS sequence"/>
</dbReference>
<dbReference type="InterPro" id="IPR011852">
    <property type="entry name" value="TRAP_TAXI"/>
</dbReference>
<evidence type="ECO:0000256" key="1">
    <source>
        <dbReference type="SAM" id="Phobius"/>
    </source>
</evidence>
<dbReference type="PANTHER" id="PTHR42941">
    <property type="entry name" value="SLL1037 PROTEIN"/>
    <property type="match status" value="1"/>
</dbReference>
<keyword evidence="1" id="KW-0472">Membrane</keyword>
<dbReference type="Gene3D" id="3.40.190.10">
    <property type="entry name" value="Periplasmic binding protein-like II"/>
    <property type="match status" value="2"/>
</dbReference>
<reference evidence="2 3" key="1">
    <citation type="submission" date="2023-06" db="EMBL/GenBank/DDBJ databases">
        <title>Thiopseudomonas sp. CY1220 draft genome sequence.</title>
        <authorList>
            <person name="Zhao G."/>
            <person name="An M."/>
        </authorList>
    </citation>
    <scope>NUCLEOTIDE SEQUENCE [LARGE SCALE GENOMIC DNA]</scope>
    <source>
        <strain evidence="2 3">CY1220</strain>
    </source>
</reference>
<keyword evidence="1" id="KW-1133">Transmembrane helix</keyword>
<dbReference type="PANTHER" id="PTHR42941:SF1">
    <property type="entry name" value="SLL1037 PROTEIN"/>
    <property type="match status" value="1"/>
</dbReference>
<feature type="transmembrane region" description="Helical" evidence="1">
    <location>
        <begin position="12"/>
        <end position="34"/>
    </location>
</feature>
<keyword evidence="1" id="KW-0812">Transmembrane</keyword>
<proteinExistence type="predicted"/>
<comment type="caution">
    <text evidence="2">The sequence shown here is derived from an EMBL/GenBank/DDBJ whole genome shotgun (WGS) entry which is preliminary data.</text>
</comment>
<feature type="transmembrane region" description="Helical" evidence="1">
    <location>
        <begin position="338"/>
        <end position="360"/>
    </location>
</feature>
<sequence>MSQSLKDLSIFIRANLWLVPVIAALLGAVFYYAAPPPPMRMTISAGFPAGGYETFAKKLKTELAKQGFELEIINSSGSQQNVERLLDPNSGVDIALLQSGQELGLNENERAQLFSLGAMYQEPLWLFLRKGVKVNTLADLAKYRVAIGSPNGGSSLIVLPLLQANGIDIDNLGDNWHLYSGPKATQELLEKKLDAVFLMVPPENEFIQKFASNPEVELFHFERAIAYERHFPFVKGLEVNQGLLSIAQNLPKENTTTLSSKALLVVNDSFHPALTPLVLAAAREAMKKGTLLDEPDTWPIEDQNAFPMLDEAAYFYTKGLPLLQRYLPFRIASLADRYIILLFPLLVVLFPLFKVAGPVYRWRIRSRIYRWYKILRDIDKKLLKDTTPENLEEEIQRLLLMQNDLAKVEVPLAFTHELYELHLHVRYVVQRLKQLQDSNDSAQASYNHLIL</sequence>
<dbReference type="RefSeq" id="WP_289411336.1">
    <property type="nucleotide sequence ID" value="NZ_JAUCDY010000013.1"/>
</dbReference>
<gene>
    <name evidence="2" type="ORF">QEZ41_09895</name>
</gene>
<name>A0ABT7SQX3_9GAMM</name>
<evidence type="ECO:0000313" key="2">
    <source>
        <dbReference type="EMBL" id="MDM7858579.1"/>
    </source>
</evidence>
<keyword evidence="3" id="KW-1185">Reference proteome</keyword>
<dbReference type="SUPFAM" id="SSF53850">
    <property type="entry name" value="Periplasmic binding protein-like II"/>
    <property type="match status" value="1"/>
</dbReference>
<dbReference type="Pfam" id="PF16868">
    <property type="entry name" value="NMT1_3"/>
    <property type="match status" value="1"/>
</dbReference>
<accession>A0ABT7SQX3</accession>
<organism evidence="2 3">
    <name type="scientific">Thiopseudomonas acetoxidans</name>
    <dbReference type="NCBI Taxonomy" id="3041622"/>
    <lineage>
        <taxon>Bacteria</taxon>
        <taxon>Pseudomonadati</taxon>
        <taxon>Pseudomonadota</taxon>
        <taxon>Gammaproteobacteria</taxon>
        <taxon>Pseudomonadales</taxon>
        <taxon>Pseudomonadaceae</taxon>
        <taxon>Thiopseudomonas</taxon>
    </lineage>
</organism>
<dbReference type="EMBL" id="JAUCDY010000013">
    <property type="protein sequence ID" value="MDM7858579.1"/>
    <property type="molecule type" value="Genomic_DNA"/>
</dbReference>
<evidence type="ECO:0000313" key="3">
    <source>
        <dbReference type="Proteomes" id="UP001241056"/>
    </source>
</evidence>